<evidence type="ECO:0000256" key="3">
    <source>
        <dbReference type="ARBA" id="ARBA00022478"/>
    </source>
</evidence>
<dbReference type="GO" id="GO:0006351">
    <property type="term" value="P:DNA-templated transcription"/>
    <property type="evidence" value="ECO:0007669"/>
    <property type="project" value="InterPro"/>
</dbReference>
<reference evidence="7" key="1">
    <citation type="submission" date="2023-07" db="EMBL/GenBank/DDBJ databases">
        <authorList>
            <consortium name="AG Swart"/>
            <person name="Singh M."/>
            <person name="Singh A."/>
            <person name="Seah K."/>
            <person name="Emmerich C."/>
        </authorList>
    </citation>
    <scope>NUCLEOTIDE SEQUENCE</scope>
    <source>
        <strain evidence="7">DP1</strain>
    </source>
</reference>
<keyword evidence="4" id="KW-0804">Transcription</keyword>
<dbReference type="Proteomes" id="UP001295684">
    <property type="component" value="Unassembled WGS sequence"/>
</dbReference>
<evidence type="ECO:0000256" key="6">
    <source>
        <dbReference type="SAM" id="MobiDB-lite"/>
    </source>
</evidence>
<dbReference type="GO" id="GO:0000428">
    <property type="term" value="C:DNA-directed RNA polymerase complex"/>
    <property type="evidence" value="ECO:0007669"/>
    <property type="project" value="UniProtKB-KW"/>
</dbReference>
<evidence type="ECO:0000256" key="1">
    <source>
        <dbReference type="ARBA" id="ARBA00004604"/>
    </source>
</evidence>
<proteinExistence type="inferred from homology"/>
<dbReference type="PANTHER" id="PTHR14440">
    <property type="entry name" value="DNA-DIRECTED RNA POLYMERASE I SUBUNIT RPA49"/>
    <property type="match status" value="1"/>
</dbReference>
<dbReference type="GO" id="GO:0003677">
    <property type="term" value="F:DNA binding"/>
    <property type="evidence" value="ECO:0007669"/>
    <property type="project" value="InterPro"/>
</dbReference>
<dbReference type="Pfam" id="PF06870">
    <property type="entry name" value="RNA_pol_I_A49"/>
    <property type="match status" value="1"/>
</dbReference>
<keyword evidence="3" id="KW-0240">DNA-directed RNA polymerase</keyword>
<sequence length="442" mass="51932">MVKKKIKIELYQNQESLSKPILCSFPQNVPPQEFFTAEKTEGAEEKHKNKKSKKMVIEAENKLMKYRATSFSSQNISKNQTSDYMIGVWDKEKHKIRLIDVGSIFTMTQQCKNVKAFKPLKDNLYEGVDYYEKKNQLVNEFGTKKAQSKMQQLKNNIVEEKNINTEKQMTKILKHDVQKAIDEDLKKQDQQEDNSYLREILPAFDATAKKPEFVYFRGGFWPKELNEFIHFKELYKACKQGKEDEEAIKSKYEGASIANMRILVEEEKKDPNTKHLKFRVRGAVFLTYLLRFYRCRETITMSAKELEEYLGIPKDIADHLLNVYSTLSLAKGASEKKFHYVRNKKMKDKLISHIIVLMMVINNYKINVKYIINALKLDLIEIVAYLRQISAFPKKQRKKLEEDGQEETKKIGEKKRKNEWALDSNGDLMVYLKAPMRSIRKK</sequence>
<evidence type="ECO:0000256" key="2">
    <source>
        <dbReference type="ARBA" id="ARBA00009430"/>
    </source>
</evidence>
<keyword evidence="8" id="KW-1185">Reference proteome</keyword>
<dbReference type="AlphaFoldDB" id="A0AAD1XCV0"/>
<keyword evidence="5" id="KW-0539">Nucleus</keyword>
<evidence type="ECO:0000313" key="7">
    <source>
        <dbReference type="EMBL" id="CAI2369685.1"/>
    </source>
</evidence>
<dbReference type="GO" id="GO:0005730">
    <property type="term" value="C:nucleolus"/>
    <property type="evidence" value="ECO:0007669"/>
    <property type="project" value="UniProtKB-SubCell"/>
</dbReference>
<evidence type="ECO:0000256" key="4">
    <source>
        <dbReference type="ARBA" id="ARBA00023163"/>
    </source>
</evidence>
<feature type="compositionally biased region" description="Basic and acidic residues" evidence="6">
    <location>
        <begin position="399"/>
        <end position="416"/>
    </location>
</feature>
<comment type="similarity">
    <text evidence="2">Belongs to the eukaryotic RPA49/POLR1E RNA polymerase subunit family.</text>
</comment>
<accession>A0AAD1XCV0</accession>
<feature type="region of interest" description="Disordered" evidence="6">
    <location>
        <begin position="397"/>
        <end position="416"/>
    </location>
</feature>
<gene>
    <name evidence="7" type="ORF">ECRASSUSDP1_LOCUS10988</name>
</gene>
<dbReference type="EMBL" id="CAMPGE010010835">
    <property type="protein sequence ID" value="CAI2369685.1"/>
    <property type="molecule type" value="Genomic_DNA"/>
</dbReference>
<protein>
    <submittedName>
        <fullName evidence="7">Uncharacterized protein</fullName>
    </submittedName>
</protein>
<dbReference type="InterPro" id="IPR009668">
    <property type="entry name" value="RNA_pol-assoc_fac_A49-like"/>
</dbReference>
<evidence type="ECO:0000313" key="8">
    <source>
        <dbReference type="Proteomes" id="UP001295684"/>
    </source>
</evidence>
<evidence type="ECO:0000256" key="5">
    <source>
        <dbReference type="ARBA" id="ARBA00023242"/>
    </source>
</evidence>
<comment type="caution">
    <text evidence="7">The sequence shown here is derived from an EMBL/GenBank/DDBJ whole genome shotgun (WGS) entry which is preliminary data.</text>
</comment>
<comment type="subcellular location">
    <subcellularLocation>
        <location evidence="1">Nucleus</location>
        <location evidence="1">Nucleolus</location>
    </subcellularLocation>
</comment>
<name>A0AAD1XCV0_EUPCR</name>
<organism evidence="7 8">
    <name type="scientific">Euplotes crassus</name>
    <dbReference type="NCBI Taxonomy" id="5936"/>
    <lineage>
        <taxon>Eukaryota</taxon>
        <taxon>Sar</taxon>
        <taxon>Alveolata</taxon>
        <taxon>Ciliophora</taxon>
        <taxon>Intramacronucleata</taxon>
        <taxon>Spirotrichea</taxon>
        <taxon>Hypotrichia</taxon>
        <taxon>Euplotida</taxon>
        <taxon>Euplotidae</taxon>
        <taxon>Moneuplotes</taxon>
    </lineage>
</organism>